<keyword evidence="2" id="KW-1185">Reference proteome</keyword>
<reference evidence="1 2" key="1">
    <citation type="submission" date="2020-02" db="EMBL/GenBank/DDBJ databases">
        <title>Pelistega sp. NLN82 were isolated from wild rodents of the Hainan Island.</title>
        <authorList>
            <person name="Niu N."/>
            <person name="Zhou J."/>
        </authorList>
    </citation>
    <scope>NUCLEOTIDE SEQUENCE [LARGE SCALE GENOMIC DNA]</scope>
    <source>
        <strain evidence="1 2">NLN82</strain>
    </source>
</reference>
<evidence type="ECO:0000313" key="2">
    <source>
        <dbReference type="Proteomes" id="UP000477651"/>
    </source>
</evidence>
<gene>
    <name evidence="1" type="ORF">F9B74_05035</name>
</gene>
<dbReference type="InterPro" id="IPR032774">
    <property type="entry name" value="WG_beta_rep"/>
</dbReference>
<dbReference type="AlphaFoldDB" id="A0A6L9Y5D0"/>
<name>A0A6L9Y5D0_9BURK</name>
<dbReference type="RefSeq" id="WP_163764299.1">
    <property type="nucleotide sequence ID" value="NZ_JAAGYR010000007.1"/>
</dbReference>
<organism evidence="1 2">
    <name type="scientific">Pelistega ratti</name>
    <dbReference type="NCBI Taxonomy" id="2652177"/>
    <lineage>
        <taxon>Bacteria</taxon>
        <taxon>Pseudomonadati</taxon>
        <taxon>Pseudomonadota</taxon>
        <taxon>Betaproteobacteria</taxon>
        <taxon>Burkholderiales</taxon>
        <taxon>Alcaligenaceae</taxon>
        <taxon>Pelistega</taxon>
    </lineage>
</organism>
<proteinExistence type="predicted"/>
<dbReference type="PANTHER" id="PTHR37841">
    <property type="entry name" value="GLR2918 PROTEIN"/>
    <property type="match status" value="1"/>
</dbReference>
<dbReference type="EMBL" id="JAAGYR010000007">
    <property type="protein sequence ID" value="NEN75692.1"/>
    <property type="molecule type" value="Genomic_DNA"/>
</dbReference>
<sequence>MKYLSKKSFISLTAVLCCVACNPLSDLEAQKEALLSQLKQCPPSETQNNTTEAEKLNDCQKELTHQLQNIDQEIYKAKFGDNYSELKPYTNGYWLAIKKPFFAIQRAKIGILDPNGKEIIEPKYFDFAQIQTKKPLIPYADHYFLDIPNLPNPLIDHYNYLFPIIYLQDTHGKWGGIHLETGQEVIPFRYKLPHLQGDHILLIEEDEQGNEISEILVNQQGKTIFKPSLYGKDFYDILDEHYIAVYQDNKSILLKDQKEIIVLDDKVHFSIRDKFIFVESRKTLDRKIYSLDGHLLFEADNSYVNVLSPNSDLIYIESFGGRGKNKLIDTSGKILFSDIYNVSKITDSLFSLENHNRKEAIIDLKGNLLTDFTYDGLSSLDEKHHLIKFFLNNKEGVMDTNLDIILPAIYDDIAIRNNKLFVSQYDKTTVFTLDGRPFTKIPHNYIYQQGNFIVVGRDKKEALLSSEGKALTPFEYDKASIHTFTLKNKEENTVNHPYHIGDLAFAQIQGKYGVIDSIGNIIIPFEYEHLRYLTDNLFAFKLNGKFGIFDINKHIIFDAVYDEIKYSYYNPHLFFVKQNNQSGVIDIKGNIIIPLIYEELREYQQYLFLRKEGKWGLFDLNQHQFMTDIKYDTEFVANIVLSHGLFSTKWHDELIFITTEGKYPASYLQRLEDNKTLFGVRLLPKMTISDTPTSEGKTEFEQFETLLKQFKNHLLDFENIADQDLEKFIQKVHLSLENKKEEVQAILTHSFKDSEMAYLANLYLNATYLDIQFLNKLKEELTSDVEGISMDLYIHLLLDYLNPKNIAIAEMKDVKEKLQLKYK</sequence>
<protein>
    <submittedName>
        <fullName evidence="1">WG repeat-containing protein</fullName>
    </submittedName>
</protein>
<dbReference type="PANTHER" id="PTHR37841:SF1">
    <property type="entry name" value="DUF3298 DOMAIN-CONTAINING PROTEIN"/>
    <property type="match status" value="1"/>
</dbReference>
<dbReference type="Proteomes" id="UP000477651">
    <property type="component" value="Unassembled WGS sequence"/>
</dbReference>
<accession>A0A6L9Y5D0</accession>
<evidence type="ECO:0000313" key="1">
    <source>
        <dbReference type="EMBL" id="NEN75692.1"/>
    </source>
</evidence>
<comment type="caution">
    <text evidence="1">The sequence shown here is derived from an EMBL/GenBank/DDBJ whole genome shotgun (WGS) entry which is preliminary data.</text>
</comment>
<dbReference type="Pfam" id="PF14903">
    <property type="entry name" value="WG_beta_rep"/>
    <property type="match status" value="4"/>
</dbReference>